<keyword evidence="1" id="KW-0862">Zinc</keyword>
<keyword evidence="1" id="KW-0863">Zinc-finger</keyword>
<dbReference type="OrthoDB" id="8052806at2759"/>
<feature type="non-terminal residue" evidence="4">
    <location>
        <position position="530"/>
    </location>
</feature>
<evidence type="ECO:0000313" key="5">
    <source>
        <dbReference type="Proteomes" id="UP000838878"/>
    </source>
</evidence>
<evidence type="ECO:0000313" key="4">
    <source>
        <dbReference type="EMBL" id="CAH0715159.1"/>
    </source>
</evidence>
<dbReference type="PANTHER" id="PTHR47331:SF5">
    <property type="entry name" value="RIBONUCLEASE H"/>
    <property type="match status" value="1"/>
</dbReference>
<evidence type="ECO:0000256" key="1">
    <source>
        <dbReference type="PROSITE-ProRule" id="PRU00047"/>
    </source>
</evidence>
<dbReference type="GO" id="GO:0003676">
    <property type="term" value="F:nucleic acid binding"/>
    <property type="evidence" value="ECO:0007669"/>
    <property type="project" value="InterPro"/>
</dbReference>
<protein>
    <recommendedName>
        <fullName evidence="3">CCHC-type domain-containing protein</fullName>
    </recommendedName>
</protein>
<name>A0A8J9U8N4_9NEOP</name>
<feature type="region of interest" description="Disordered" evidence="2">
    <location>
        <begin position="1"/>
        <end position="39"/>
    </location>
</feature>
<dbReference type="AlphaFoldDB" id="A0A8J9U8N4"/>
<sequence>MKMRPTAHPQVPGDSDRDANDGRQIPRGVRGEKNLRVAVSNHQTTFAMPMDADKETDRKNDEEQIINNQVQAKVEILVDDVSQQEERHLFKSTYYAIISAAQELIETYTRLHETKNDRRDSCSRSEVSTGGNFTQENRLNRAIQLNLCLNCLRRGHTANDCRLGTCRICKEKHNTLLCTNRDNNKTNNVSLSLSAQSTGQVLLGTAMVHVVNPRNKNTYLARALLDAGSQSSFITANLKEKMGLNSTNNNSCITGINNTTSYVSDICNVTLKSLVTTFSTHLKCLVMPKITGHLPNFPVNVAQLNLTDTIQLADPKFYQPSEIDILMFFNIISSHQMRLGTGMPILQDTKLGWIVADPLDGRNYIKPKKVSNRVHCNFTKQISDDLAKFWMLEEIQSSNVPLSVEHEFCENHFLENTSRLPNGRFSVLMPMLEDPHKVLGDSYNMAERRFLSFEKKLNKNPCLKKLYSDFIHEYEALGHLSNITRPAFGYYMPHHAVIRESYMNEYVGYNLNILNGPFNGFNGESGFLYY</sequence>
<dbReference type="PANTHER" id="PTHR47331">
    <property type="entry name" value="PHD-TYPE DOMAIN-CONTAINING PROTEIN"/>
    <property type="match status" value="1"/>
</dbReference>
<proteinExistence type="predicted"/>
<keyword evidence="5" id="KW-1185">Reference proteome</keyword>
<feature type="domain" description="CCHC-type" evidence="3">
    <location>
        <begin position="148"/>
        <end position="162"/>
    </location>
</feature>
<accession>A0A8J9U8N4</accession>
<evidence type="ECO:0000256" key="2">
    <source>
        <dbReference type="SAM" id="MobiDB-lite"/>
    </source>
</evidence>
<evidence type="ECO:0000259" key="3">
    <source>
        <dbReference type="PROSITE" id="PS50158"/>
    </source>
</evidence>
<dbReference type="InterPro" id="IPR001878">
    <property type="entry name" value="Znf_CCHC"/>
</dbReference>
<dbReference type="EMBL" id="OV170230">
    <property type="protein sequence ID" value="CAH0715159.1"/>
    <property type="molecule type" value="Genomic_DNA"/>
</dbReference>
<gene>
    <name evidence="4" type="ORF">BINO364_LOCUS2130</name>
</gene>
<keyword evidence="1" id="KW-0479">Metal-binding</keyword>
<organism evidence="4 5">
    <name type="scientific">Brenthis ino</name>
    <name type="common">lesser marbled fritillary</name>
    <dbReference type="NCBI Taxonomy" id="405034"/>
    <lineage>
        <taxon>Eukaryota</taxon>
        <taxon>Metazoa</taxon>
        <taxon>Ecdysozoa</taxon>
        <taxon>Arthropoda</taxon>
        <taxon>Hexapoda</taxon>
        <taxon>Insecta</taxon>
        <taxon>Pterygota</taxon>
        <taxon>Neoptera</taxon>
        <taxon>Endopterygota</taxon>
        <taxon>Lepidoptera</taxon>
        <taxon>Glossata</taxon>
        <taxon>Ditrysia</taxon>
        <taxon>Papilionoidea</taxon>
        <taxon>Nymphalidae</taxon>
        <taxon>Heliconiinae</taxon>
        <taxon>Argynnini</taxon>
        <taxon>Brenthis</taxon>
    </lineage>
</organism>
<dbReference type="Proteomes" id="UP000838878">
    <property type="component" value="Chromosome 10"/>
</dbReference>
<reference evidence="4" key="1">
    <citation type="submission" date="2021-12" db="EMBL/GenBank/DDBJ databases">
        <authorList>
            <person name="Martin H S."/>
        </authorList>
    </citation>
    <scope>NUCLEOTIDE SEQUENCE</scope>
</reference>
<dbReference type="GO" id="GO:0008270">
    <property type="term" value="F:zinc ion binding"/>
    <property type="evidence" value="ECO:0007669"/>
    <property type="project" value="UniProtKB-KW"/>
</dbReference>
<dbReference type="PROSITE" id="PS50158">
    <property type="entry name" value="ZF_CCHC"/>
    <property type="match status" value="1"/>
</dbReference>